<accession>D4S066</accession>
<evidence type="ECO:0000313" key="3">
    <source>
        <dbReference type="EMBL" id="EFF68214.1"/>
    </source>
</evidence>
<dbReference type="HOGENOM" id="CLU_2841464_0_0_9"/>
<feature type="compositionally biased region" description="Polar residues" evidence="1">
    <location>
        <begin position="51"/>
        <end position="65"/>
    </location>
</feature>
<dbReference type="STRING" id="45851.BHV86_10325"/>
<dbReference type="EMBL" id="ABWN01000030">
    <property type="protein sequence ID" value="EFF68214.1"/>
    <property type="molecule type" value="Genomic_DNA"/>
</dbReference>
<dbReference type="Proteomes" id="UP000006238">
    <property type="component" value="Unassembled WGS sequence"/>
</dbReference>
<keyword evidence="2" id="KW-0812">Transmembrane</keyword>
<keyword evidence="2" id="KW-0472">Membrane</keyword>
<feature type="transmembrane region" description="Helical" evidence="2">
    <location>
        <begin position="17"/>
        <end position="35"/>
    </location>
</feature>
<gene>
    <name evidence="3" type="ORF">BUTYVIB_01482</name>
</gene>
<keyword evidence="2" id="KW-1133">Transmembrane helix</keyword>
<protein>
    <submittedName>
        <fullName evidence="3">Uncharacterized protein</fullName>
    </submittedName>
</protein>
<evidence type="ECO:0000313" key="4">
    <source>
        <dbReference type="Proteomes" id="UP000006238"/>
    </source>
</evidence>
<organism evidence="3 4">
    <name type="scientific">Eshraghiella crossota DSM 2876</name>
    <dbReference type="NCBI Taxonomy" id="511680"/>
    <lineage>
        <taxon>Bacteria</taxon>
        <taxon>Bacillati</taxon>
        <taxon>Bacillota</taxon>
        <taxon>Clostridia</taxon>
        <taxon>Lachnospirales</taxon>
        <taxon>Lachnospiraceae</taxon>
        <taxon>Eshraghiella</taxon>
    </lineage>
</organism>
<comment type="caution">
    <text evidence="3">The sequence shown here is derived from an EMBL/GenBank/DDBJ whole genome shotgun (WGS) entry which is preliminary data.</text>
</comment>
<keyword evidence="4" id="KW-1185">Reference proteome</keyword>
<feature type="region of interest" description="Disordered" evidence="1">
    <location>
        <begin position="42"/>
        <end position="65"/>
    </location>
</feature>
<evidence type="ECO:0000256" key="2">
    <source>
        <dbReference type="SAM" id="Phobius"/>
    </source>
</evidence>
<name>D4S066_9FIRM</name>
<reference evidence="3 4" key="1">
    <citation type="submission" date="2010-02" db="EMBL/GenBank/DDBJ databases">
        <authorList>
            <person name="Weinstock G."/>
            <person name="Sodergren E."/>
            <person name="Clifton S."/>
            <person name="Fulton L."/>
            <person name="Fulton B."/>
            <person name="Courtney L."/>
            <person name="Fronick C."/>
            <person name="Harrison M."/>
            <person name="Strong C."/>
            <person name="Farmer C."/>
            <person name="Delahaunty K."/>
            <person name="Markovic C."/>
            <person name="Hall O."/>
            <person name="Minx P."/>
            <person name="Tomlinson C."/>
            <person name="Mitreva M."/>
            <person name="Nelson J."/>
            <person name="Hou S."/>
            <person name="Wollam A."/>
            <person name="Pepin K.H."/>
            <person name="Johnson M."/>
            <person name="Bhonagiri V."/>
            <person name="Zhang X."/>
            <person name="Suruliraj S."/>
            <person name="Warren W."/>
            <person name="Chinwalla A."/>
            <person name="Mardis E.R."/>
            <person name="Wilson R.K."/>
        </authorList>
    </citation>
    <scope>NUCLEOTIDE SEQUENCE [LARGE SCALE GENOMIC DNA]</scope>
    <source>
        <strain evidence="3 4">DSM 2876</strain>
    </source>
</reference>
<evidence type="ECO:0000256" key="1">
    <source>
        <dbReference type="SAM" id="MobiDB-lite"/>
    </source>
</evidence>
<dbReference type="RefSeq" id="WP_005603104.1">
    <property type="nucleotide sequence ID" value="NZ_GG663524.1"/>
</dbReference>
<dbReference type="GeneID" id="98918288"/>
<sequence length="65" mass="7359">MILADIYDLLNDVFFEVLRLVFITAMIALAIFLGVKLRKHHDKKKEMESAGSDNNITDDTGSTMQ</sequence>
<proteinExistence type="predicted"/>
<dbReference type="AlphaFoldDB" id="D4S066"/>